<proteinExistence type="predicted"/>
<dbReference type="Proteomes" id="UP000033801">
    <property type="component" value="Segment"/>
</dbReference>
<accession>A0A0F6R7U9</accession>
<dbReference type="EMBL" id="KP869104">
    <property type="protein sequence ID" value="AKE45969.1"/>
    <property type="molecule type" value="Genomic_DNA"/>
</dbReference>
<reference evidence="1 2" key="1">
    <citation type="journal article" date="2015" name="BMC Genomics">
        <title>Analysis of whole genome sequencing for the Escherichia coli O157:H7 typing phages.</title>
        <authorList>
            <person name="Cowley L.A."/>
            <person name="Beckett S.J."/>
            <person name="Chase-Topping M."/>
            <person name="Perry N."/>
            <person name="Dallman T.J."/>
            <person name="Gally D.L."/>
            <person name="Jenkins C."/>
        </authorList>
    </citation>
    <scope>NUCLEOTIDE SEQUENCE [LARGE SCALE GENOMIC DNA]</scope>
</reference>
<evidence type="ECO:0000313" key="2">
    <source>
        <dbReference type="Proteomes" id="UP000033801"/>
    </source>
</evidence>
<name>A0A0F6R7U9_9CAUD</name>
<organism evidence="1 2">
    <name type="scientific">Escherichia coli O157 typing phage 6</name>
    <dbReference type="NCBI Taxonomy" id="1508681"/>
    <lineage>
        <taxon>Viruses</taxon>
        <taxon>Duplodnaviria</taxon>
        <taxon>Heunggongvirae</taxon>
        <taxon>Uroviricota</taxon>
        <taxon>Caudoviricetes</taxon>
        <taxon>Pantevenvirales</taxon>
        <taxon>Straboviridae</taxon>
        <taxon>Tevenvirinae</taxon>
        <taxon>Mosigvirus</taxon>
        <taxon>Mosigvirus 0157tp3</taxon>
    </lineage>
</organism>
<protein>
    <submittedName>
        <fullName evidence="1">Uncharacterized protein</fullName>
    </submittedName>
</protein>
<evidence type="ECO:0000313" key="1">
    <source>
        <dbReference type="EMBL" id="AKE45969.1"/>
    </source>
</evidence>
<gene>
    <name evidence="1" type="ORF">ECTP6_01102</name>
</gene>
<sequence>MKTLLENYIKRSDEYIDICRGTSSLVNYDKDAAKALDEAGKALRKAAKEKGLDLQQLKSHMIKFISSNVRSTSINKNVAEINKDRREHNIRILETFLGINNGPSKNR</sequence>